<dbReference type="Proteomes" id="UP000499080">
    <property type="component" value="Unassembled WGS sequence"/>
</dbReference>
<dbReference type="InterPro" id="IPR036397">
    <property type="entry name" value="RNaseH_sf"/>
</dbReference>
<dbReference type="GO" id="GO:0003676">
    <property type="term" value="F:nucleic acid binding"/>
    <property type="evidence" value="ECO:0007669"/>
    <property type="project" value="InterPro"/>
</dbReference>
<dbReference type="Gene3D" id="3.30.420.10">
    <property type="entry name" value="Ribonuclease H-like superfamily/Ribonuclease H"/>
    <property type="match status" value="1"/>
</dbReference>
<dbReference type="InterPro" id="IPR012337">
    <property type="entry name" value="RNaseH-like_sf"/>
</dbReference>
<dbReference type="GO" id="GO:0004523">
    <property type="term" value="F:RNA-DNA hybrid ribonuclease activity"/>
    <property type="evidence" value="ECO:0007669"/>
    <property type="project" value="InterPro"/>
</dbReference>
<dbReference type="CDD" id="cd09276">
    <property type="entry name" value="Rnase_HI_RT_non_LTR"/>
    <property type="match status" value="1"/>
</dbReference>
<dbReference type="Pfam" id="PF00075">
    <property type="entry name" value="RNase_H"/>
    <property type="match status" value="1"/>
</dbReference>
<name>A0A4Y2VZ30_ARAVE</name>
<protein>
    <recommendedName>
        <fullName evidence="1">RNase H type-1 domain-containing protein</fullName>
    </recommendedName>
</protein>
<comment type="caution">
    <text evidence="3">The sequence shown here is derived from an EMBL/GenBank/DDBJ whole genome shotgun (WGS) entry which is preliminary data.</text>
</comment>
<evidence type="ECO:0000259" key="1">
    <source>
        <dbReference type="PROSITE" id="PS50879"/>
    </source>
</evidence>
<keyword evidence="4" id="KW-1185">Reference proteome</keyword>
<dbReference type="PANTHER" id="PTHR47723">
    <property type="entry name" value="OS05G0353850 PROTEIN"/>
    <property type="match status" value="1"/>
</dbReference>
<feature type="domain" description="RNase H type-1" evidence="1">
    <location>
        <begin position="151"/>
        <end position="279"/>
    </location>
</feature>
<dbReference type="OrthoDB" id="411823at2759"/>
<dbReference type="InterPro" id="IPR053151">
    <property type="entry name" value="RNase_H-like"/>
</dbReference>
<dbReference type="InterPro" id="IPR002156">
    <property type="entry name" value="RNaseH_domain"/>
</dbReference>
<evidence type="ECO:0000313" key="3">
    <source>
        <dbReference type="EMBL" id="GBO30703.1"/>
    </source>
</evidence>
<dbReference type="PROSITE" id="PS50879">
    <property type="entry name" value="RNASE_H_1"/>
    <property type="match status" value="1"/>
</dbReference>
<reference evidence="3 4" key="1">
    <citation type="journal article" date="2019" name="Sci. Rep.">
        <title>Orb-weaving spider Araneus ventricosus genome elucidates the spidroin gene catalogue.</title>
        <authorList>
            <person name="Kono N."/>
            <person name="Nakamura H."/>
            <person name="Ohtoshi R."/>
            <person name="Moran D.A.P."/>
            <person name="Shinohara A."/>
            <person name="Yoshida Y."/>
            <person name="Fujiwara M."/>
            <person name="Mori M."/>
            <person name="Tomita M."/>
            <person name="Arakawa K."/>
        </authorList>
    </citation>
    <scope>NUCLEOTIDE SEQUENCE [LARGE SCALE GENOMIC DNA]</scope>
</reference>
<gene>
    <name evidence="3" type="ORF">AVEN_198438_1</name>
    <name evidence="2" type="ORF">AVEN_56497_1</name>
</gene>
<dbReference type="SUPFAM" id="SSF53098">
    <property type="entry name" value="Ribonuclease H-like"/>
    <property type="match status" value="1"/>
</dbReference>
<proteinExistence type="predicted"/>
<organism evidence="3 4">
    <name type="scientific">Araneus ventricosus</name>
    <name type="common">Orbweaver spider</name>
    <name type="synonym">Epeira ventricosa</name>
    <dbReference type="NCBI Taxonomy" id="182803"/>
    <lineage>
        <taxon>Eukaryota</taxon>
        <taxon>Metazoa</taxon>
        <taxon>Ecdysozoa</taxon>
        <taxon>Arthropoda</taxon>
        <taxon>Chelicerata</taxon>
        <taxon>Arachnida</taxon>
        <taxon>Araneae</taxon>
        <taxon>Araneomorphae</taxon>
        <taxon>Entelegynae</taxon>
        <taxon>Araneoidea</taxon>
        <taxon>Araneidae</taxon>
        <taxon>Araneus</taxon>
    </lineage>
</organism>
<dbReference type="EMBL" id="BGPR01053897">
    <property type="protein sequence ID" value="GBO30700.1"/>
    <property type="molecule type" value="Genomic_DNA"/>
</dbReference>
<accession>A0A4Y2VZ30</accession>
<evidence type="ECO:0000313" key="2">
    <source>
        <dbReference type="EMBL" id="GBO30700.1"/>
    </source>
</evidence>
<dbReference type="EMBL" id="BGPR01053903">
    <property type="protein sequence ID" value="GBO30703.1"/>
    <property type="molecule type" value="Genomic_DNA"/>
</dbReference>
<evidence type="ECO:0000313" key="4">
    <source>
        <dbReference type="Proteomes" id="UP000499080"/>
    </source>
</evidence>
<dbReference type="PANTHER" id="PTHR47723:SF19">
    <property type="entry name" value="POLYNUCLEOTIDYL TRANSFERASE, RIBONUCLEASE H-LIKE SUPERFAMILY PROTEIN"/>
    <property type="match status" value="1"/>
</dbReference>
<sequence>MIHLNYIKDRVSALQFKIRRLSRATWGASCLVLKEIYLRAVEKFILYGSPIWFSDNVKLKNKLLQIQRISLLKICKTYKTVSTDALHILSGCPPLHLVARNECLHFELYVKHCQITIGEININYEEISHFINIEPPWRAFSFPWEYGNPEDFSVVKIFTDGSKINNKVGIGIVCFDVNGDRKWSYSERISDAASVFIAEALAIFRALEICKRIEDENHIYSDSRSVLMAIDSLQDIHYIIFNIKNILKQTKNVKLFWIKAHVGTHGNEVADYLAKKATEKDSIDHVVPLPRSWIRLKLKESLIRNWQSIWNSSRNARFLFGIFPDASFNRCFGEFYINQILTTHGAFPIH</sequence>
<dbReference type="AlphaFoldDB" id="A0A4Y2VZ30"/>